<dbReference type="PANTHER" id="PTHR30204">
    <property type="entry name" value="REDOX-CYCLING DRUG-SENSING TRANSCRIPTIONAL ACTIVATOR SOXR"/>
    <property type="match status" value="1"/>
</dbReference>
<dbReference type="PROSITE" id="PS50937">
    <property type="entry name" value="HTH_MERR_2"/>
    <property type="match status" value="1"/>
</dbReference>
<proteinExistence type="predicted"/>
<accession>A0A5C5BDW2</accession>
<keyword evidence="1" id="KW-0238">DNA-binding</keyword>
<comment type="caution">
    <text evidence="3">The sequence shown here is derived from an EMBL/GenBank/DDBJ whole genome shotgun (WGS) entry which is preliminary data.</text>
</comment>
<reference evidence="3 4" key="1">
    <citation type="submission" date="2019-06" db="EMBL/GenBank/DDBJ databases">
        <title>Draft genome sequence of Miniimonas arenae KCTC 19750T isolated from sea sand.</title>
        <authorList>
            <person name="Park S.-J."/>
        </authorList>
    </citation>
    <scope>NUCLEOTIDE SEQUENCE [LARGE SCALE GENOMIC DNA]</scope>
    <source>
        <strain evidence="3 4">KCTC 19750</strain>
    </source>
</reference>
<name>A0A5C5BDW2_9MICO</name>
<dbReference type="EMBL" id="VENP01000023">
    <property type="protein sequence ID" value="TNU74727.1"/>
    <property type="molecule type" value="Genomic_DNA"/>
</dbReference>
<dbReference type="InterPro" id="IPR000551">
    <property type="entry name" value="MerR-type_HTH_dom"/>
</dbReference>
<dbReference type="AlphaFoldDB" id="A0A5C5BDW2"/>
<dbReference type="OrthoDB" id="3191171at2"/>
<protein>
    <submittedName>
        <fullName evidence="3">MerR family transcriptional regulator</fullName>
    </submittedName>
</protein>
<dbReference type="GO" id="GO:0003700">
    <property type="term" value="F:DNA-binding transcription factor activity"/>
    <property type="evidence" value="ECO:0007669"/>
    <property type="project" value="InterPro"/>
</dbReference>
<evidence type="ECO:0000313" key="3">
    <source>
        <dbReference type="EMBL" id="TNU74727.1"/>
    </source>
</evidence>
<dbReference type="InterPro" id="IPR009061">
    <property type="entry name" value="DNA-bd_dom_put_sf"/>
</dbReference>
<dbReference type="SUPFAM" id="SSF46955">
    <property type="entry name" value="Putative DNA-binding domain"/>
    <property type="match status" value="1"/>
</dbReference>
<dbReference type="Gene3D" id="1.10.1660.10">
    <property type="match status" value="1"/>
</dbReference>
<dbReference type="Pfam" id="PF13411">
    <property type="entry name" value="MerR_1"/>
    <property type="match status" value="1"/>
</dbReference>
<dbReference type="PANTHER" id="PTHR30204:SF89">
    <property type="entry name" value="HTH MERR-TYPE DOMAIN-CONTAINING PROTEIN"/>
    <property type="match status" value="1"/>
</dbReference>
<keyword evidence="4" id="KW-1185">Reference proteome</keyword>
<evidence type="ECO:0000259" key="2">
    <source>
        <dbReference type="PROSITE" id="PS50937"/>
    </source>
</evidence>
<dbReference type="GO" id="GO:0003677">
    <property type="term" value="F:DNA binding"/>
    <property type="evidence" value="ECO:0007669"/>
    <property type="project" value="UniProtKB-KW"/>
</dbReference>
<sequence length="217" mass="23339">MSIGAVLGILKNEFPAVSLSKIRFLENQGLVQPQRTPAGYRMFSDADVERLRFALAAQRDSFMPLRVIGERLAELDAGLEEASVTAAHATTTSARLRPAELAELAGVSTEHLAELTSAGLVGLDAGGRYPAHSVAVVQLAAELGRQGVDLRHLRQMRSAADRQVDVVAQLTAPLRGRPNSPQDSRQRERALEAADELSGLLSRLHSALVSSGVERLF</sequence>
<organism evidence="3 4">
    <name type="scientific">Miniimonas arenae</name>
    <dbReference type="NCBI Taxonomy" id="676201"/>
    <lineage>
        <taxon>Bacteria</taxon>
        <taxon>Bacillati</taxon>
        <taxon>Actinomycetota</taxon>
        <taxon>Actinomycetes</taxon>
        <taxon>Micrococcales</taxon>
        <taxon>Beutenbergiaceae</taxon>
        <taxon>Miniimonas</taxon>
    </lineage>
</organism>
<dbReference type="CDD" id="cd00592">
    <property type="entry name" value="HTH_MerR-like"/>
    <property type="match status" value="1"/>
</dbReference>
<gene>
    <name evidence="3" type="ORF">FH969_07735</name>
</gene>
<feature type="domain" description="HTH merR-type" evidence="2">
    <location>
        <begin position="22"/>
        <end position="74"/>
    </location>
</feature>
<dbReference type="InterPro" id="IPR047057">
    <property type="entry name" value="MerR_fam"/>
</dbReference>
<dbReference type="Proteomes" id="UP000313849">
    <property type="component" value="Unassembled WGS sequence"/>
</dbReference>
<dbReference type="SMART" id="SM00422">
    <property type="entry name" value="HTH_MERR"/>
    <property type="match status" value="1"/>
</dbReference>
<evidence type="ECO:0000256" key="1">
    <source>
        <dbReference type="ARBA" id="ARBA00023125"/>
    </source>
</evidence>
<evidence type="ECO:0000313" key="4">
    <source>
        <dbReference type="Proteomes" id="UP000313849"/>
    </source>
</evidence>